<reference evidence="2 3" key="1">
    <citation type="journal article" date="2021" name="Environ. Microbiol.">
        <title>Gene family expansions and transcriptome signatures uncover fungal adaptations to wood decay.</title>
        <authorList>
            <person name="Hage H."/>
            <person name="Miyauchi S."/>
            <person name="Viragh M."/>
            <person name="Drula E."/>
            <person name="Min B."/>
            <person name="Chaduli D."/>
            <person name="Navarro D."/>
            <person name="Favel A."/>
            <person name="Norest M."/>
            <person name="Lesage-Meessen L."/>
            <person name="Balint B."/>
            <person name="Merenyi Z."/>
            <person name="de Eugenio L."/>
            <person name="Morin E."/>
            <person name="Martinez A.T."/>
            <person name="Baldrian P."/>
            <person name="Stursova M."/>
            <person name="Martinez M.J."/>
            <person name="Novotny C."/>
            <person name="Magnuson J.K."/>
            <person name="Spatafora J.W."/>
            <person name="Maurice S."/>
            <person name="Pangilinan J."/>
            <person name="Andreopoulos W."/>
            <person name="LaButti K."/>
            <person name="Hundley H."/>
            <person name="Na H."/>
            <person name="Kuo A."/>
            <person name="Barry K."/>
            <person name="Lipzen A."/>
            <person name="Henrissat B."/>
            <person name="Riley R."/>
            <person name="Ahrendt S."/>
            <person name="Nagy L.G."/>
            <person name="Grigoriev I.V."/>
            <person name="Martin F."/>
            <person name="Rosso M.N."/>
        </authorList>
    </citation>
    <scope>NUCLEOTIDE SEQUENCE [LARGE SCALE GENOMIC DNA]</scope>
    <source>
        <strain evidence="2 3">CIRM-BRFM 1785</strain>
    </source>
</reference>
<evidence type="ECO:0000256" key="1">
    <source>
        <dbReference type="SAM" id="MobiDB-lite"/>
    </source>
</evidence>
<feature type="region of interest" description="Disordered" evidence="1">
    <location>
        <begin position="1"/>
        <end position="51"/>
    </location>
</feature>
<feature type="compositionally biased region" description="Low complexity" evidence="1">
    <location>
        <begin position="165"/>
        <end position="175"/>
    </location>
</feature>
<proteinExistence type="predicted"/>
<accession>A0ABQ8KCB6</accession>
<feature type="region of interest" description="Disordered" evidence="1">
    <location>
        <begin position="64"/>
        <end position="88"/>
    </location>
</feature>
<dbReference type="RefSeq" id="XP_047777335.1">
    <property type="nucleotide sequence ID" value="XM_047928338.1"/>
</dbReference>
<gene>
    <name evidence="2" type="ORF">C8Q71DRAFT_871626</name>
</gene>
<evidence type="ECO:0000313" key="3">
    <source>
        <dbReference type="Proteomes" id="UP000814176"/>
    </source>
</evidence>
<dbReference type="GeneID" id="72009070"/>
<protein>
    <submittedName>
        <fullName evidence="2">Uncharacterized protein</fullName>
    </submittedName>
</protein>
<evidence type="ECO:0000313" key="2">
    <source>
        <dbReference type="EMBL" id="KAH9834849.1"/>
    </source>
</evidence>
<feature type="compositionally biased region" description="Basic residues" evidence="1">
    <location>
        <begin position="1"/>
        <end position="10"/>
    </location>
</feature>
<comment type="caution">
    <text evidence="2">The sequence shown here is derived from an EMBL/GenBank/DDBJ whole genome shotgun (WGS) entry which is preliminary data.</text>
</comment>
<name>A0ABQ8KCB6_9APHY</name>
<feature type="compositionally biased region" description="Basic residues" evidence="1">
    <location>
        <begin position="35"/>
        <end position="46"/>
    </location>
</feature>
<feature type="compositionally biased region" description="Low complexity" evidence="1">
    <location>
        <begin position="117"/>
        <end position="140"/>
    </location>
</feature>
<feature type="region of interest" description="Disordered" evidence="1">
    <location>
        <begin position="116"/>
        <end position="220"/>
    </location>
</feature>
<dbReference type="Proteomes" id="UP000814176">
    <property type="component" value="Unassembled WGS sequence"/>
</dbReference>
<dbReference type="EMBL" id="JADCUA010000014">
    <property type="protein sequence ID" value="KAH9834849.1"/>
    <property type="molecule type" value="Genomic_DNA"/>
</dbReference>
<organism evidence="2 3">
    <name type="scientific">Rhodofomes roseus</name>
    <dbReference type="NCBI Taxonomy" id="34475"/>
    <lineage>
        <taxon>Eukaryota</taxon>
        <taxon>Fungi</taxon>
        <taxon>Dikarya</taxon>
        <taxon>Basidiomycota</taxon>
        <taxon>Agaricomycotina</taxon>
        <taxon>Agaricomycetes</taxon>
        <taxon>Polyporales</taxon>
        <taxon>Rhodofomes</taxon>
    </lineage>
</organism>
<sequence length="247" mass="26288">MHAIHTRQRITVHPPLPPESSTLRLGLIPSEHNTHPPRRHKTRRAMRPTTPVRRVLNTDALAASLRSSTSASTTTAPSASSSARRQLATVSADLPQGVPELRPIFDIFDAPARLGTSPARLRLPQRAPSAAPSPRSPATKRPTRLMMPSPIIFDGPSGTPPRSPPASASTSASSPWMFPDSLPHTLPPPETFDGPAYVRGPRREVRPPAGAGAGKKSPRLTPFLVPLLGMSGAAGLFGMNEKGPRAD</sequence>
<keyword evidence="3" id="KW-1185">Reference proteome</keyword>